<keyword evidence="2" id="KW-1185">Reference proteome</keyword>
<protein>
    <submittedName>
        <fullName evidence="1">Uncharacterized protein</fullName>
    </submittedName>
</protein>
<organism evidence="1 2">
    <name type="scientific">Neurospora intermedia</name>
    <dbReference type="NCBI Taxonomy" id="5142"/>
    <lineage>
        <taxon>Eukaryota</taxon>
        <taxon>Fungi</taxon>
        <taxon>Dikarya</taxon>
        <taxon>Ascomycota</taxon>
        <taxon>Pezizomycotina</taxon>
        <taxon>Sordariomycetes</taxon>
        <taxon>Sordariomycetidae</taxon>
        <taxon>Sordariales</taxon>
        <taxon>Sordariaceae</taxon>
        <taxon>Neurospora</taxon>
    </lineage>
</organism>
<evidence type="ECO:0000313" key="1">
    <source>
        <dbReference type="EMBL" id="KAL0467431.1"/>
    </source>
</evidence>
<name>A0ABR3D412_NEUIN</name>
<dbReference type="EMBL" id="JAVLET010000009">
    <property type="protein sequence ID" value="KAL0467431.1"/>
    <property type="molecule type" value="Genomic_DNA"/>
</dbReference>
<accession>A0ABR3D412</accession>
<sequence length="61" mass="7160">MMDLDGFLDEKEAMPVQGPRDRSIYVYIFLGDDCTGRSFWSRVWGSSSFQTFDFDRHSSRI</sequence>
<comment type="caution">
    <text evidence="1">The sequence shown here is derived from an EMBL/GenBank/DDBJ whole genome shotgun (WGS) entry which is preliminary data.</text>
</comment>
<gene>
    <name evidence="1" type="ORF">QR685DRAFT_532519</name>
</gene>
<proteinExistence type="predicted"/>
<dbReference type="Proteomes" id="UP001451303">
    <property type="component" value="Unassembled WGS sequence"/>
</dbReference>
<reference evidence="1 2" key="1">
    <citation type="submission" date="2023-09" db="EMBL/GenBank/DDBJ databases">
        <title>Multi-omics analysis of a traditional fermented food reveals byproduct-associated fungal strains for waste-to-food upcycling.</title>
        <authorList>
            <consortium name="Lawrence Berkeley National Laboratory"/>
            <person name="Rekdal V.M."/>
            <person name="Villalobos-Escobedo J.M."/>
            <person name="Rodriguez-Valeron N."/>
            <person name="Garcia M.O."/>
            <person name="Vasquez D.P."/>
            <person name="Damayanti I."/>
            <person name="Sorensen P.M."/>
            <person name="Baidoo E.E."/>
            <person name="De Carvalho A.C."/>
            <person name="Riley R."/>
            <person name="Lipzen A."/>
            <person name="He G."/>
            <person name="Yan M."/>
            <person name="Haridas S."/>
            <person name="Daum C."/>
            <person name="Yoshinaga Y."/>
            <person name="Ng V."/>
            <person name="Grigoriev I.V."/>
            <person name="Munk R."/>
            <person name="Nuraida L."/>
            <person name="Wijaya C.H."/>
            <person name="Morales P.-C."/>
            <person name="Keasling J.D."/>
        </authorList>
    </citation>
    <scope>NUCLEOTIDE SEQUENCE [LARGE SCALE GENOMIC DNA]</scope>
    <source>
        <strain evidence="1 2">FGSC 2613</strain>
    </source>
</reference>
<evidence type="ECO:0000313" key="2">
    <source>
        <dbReference type="Proteomes" id="UP001451303"/>
    </source>
</evidence>